<dbReference type="GO" id="GO:0042301">
    <property type="term" value="F:phosphate ion binding"/>
    <property type="evidence" value="ECO:0007669"/>
    <property type="project" value="UniProtKB-UniRule"/>
</dbReference>
<feature type="domain" description="PBP" evidence="12">
    <location>
        <begin position="56"/>
        <end position="307"/>
    </location>
</feature>
<sequence length="335" mass="35498">MKRTLMTTAAAAALLAMLTACGGRASSNPGSQPGAGNPPASHPGTNNPAPSSSGGSAGTELSGTVTLDGSSTVGPISIAVAEEFRKVHPRVDVPVGISGSSAGIGKFVKGEVDIANASRPIKEKELEEARNNGLDPIELPVAYDGLSVVVNKENDFLTCITTEQLHKIWGPESTVTRWNEVDPSWPDAPIKLYGPGTASGTFEYFNEMVNGKGDASRSDFTASEDDNVLVQGVAGDRYAMGYFGYAYYAENKDTMKALAIDAGDGCVEPTDETIAAGSYPFSRLIYIYTSRQALERPEVKAFVTFYMENAGELAAQVGYTPLPEKMYQDNLAKLK</sequence>
<dbReference type="InterPro" id="IPR050811">
    <property type="entry name" value="Phosphate_ABC_transporter"/>
</dbReference>
<name>A0A1Y2T772_SYMTR</name>
<evidence type="ECO:0000256" key="1">
    <source>
        <dbReference type="ARBA" id="ARBA00002841"/>
    </source>
</evidence>
<evidence type="ECO:0000256" key="6">
    <source>
        <dbReference type="ARBA" id="ARBA00022592"/>
    </source>
</evidence>
<comment type="subunit">
    <text evidence="4 10">The complex is composed of two ATP-binding proteins (PstB), two transmembrane proteins (PstC and PstA) and a solute-binding protein (PstS).</text>
</comment>
<comment type="function">
    <text evidence="1">Part of the ABC transporter complex PstSACB involved in phosphate import.</text>
</comment>
<keyword evidence="10" id="KW-0472">Membrane</keyword>
<comment type="function">
    <text evidence="10">Involved in the system for phosphate transport across the cytoplasmic membrane.</text>
</comment>
<dbReference type="PROSITE" id="PS51257">
    <property type="entry name" value="PROKAR_LIPOPROTEIN"/>
    <property type="match status" value="1"/>
</dbReference>
<protein>
    <recommendedName>
        <fullName evidence="10">Phosphate-binding protein</fullName>
    </recommendedName>
</protein>
<dbReference type="EMBL" id="LWLV01000006">
    <property type="protein sequence ID" value="OTA42311.1"/>
    <property type="molecule type" value="Genomic_DNA"/>
</dbReference>
<keyword evidence="6 10" id="KW-0592">Phosphate transport</keyword>
<evidence type="ECO:0000256" key="8">
    <source>
        <dbReference type="ARBA" id="ARBA00023139"/>
    </source>
</evidence>
<dbReference type="FunFam" id="3.40.190.10:FF:000055">
    <property type="entry name" value="Phosphate ABC transporter, phosphate-binding protein"/>
    <property type="match status" value="1"/>
</dbReference>
<comment type="subcellular location">
    <subcellularLocation>
        <location evidence="2 10">Cell membrane</location>
        <topology evidence="2 10">Lipid-anchor</topology>
    </subcellularLocation>
</comment>
<dbReference type="Proteomes" id="UP000194267">
    <property type="component" value="Unassembled WGS sequence"/>
</dbReference>
<feature type="region of interest" description="Disordered" evidence="11">
    <location>
        <begin position="23"/>
        <end position="68"/>
    </location>
</feature>
<evidence type="ECO:0000256" key="7">
    <source>
        <dbReference type="ARBA" id="ARBA00022729"/>
    </source>
</evidence>
<evidence type="ECO:0000256" key="10">
    <source>
        <dbReference type="RuleBase" id="RU367119"/>
    </source>
</evidence>
<dbReference type="AlphaFoldDB" id="A0A1Y2T772"/>
<evidence type="ECO:0000256" key="2">
    <source>
        <dbReference type="ARBA" id="ARBA00004193"/>
    </source>
</evidence>
<dbReference type="GO" id="GO:0005886">
    <property type="term" value="C:plasma membrane"/>
    <property type="evidence" value="ECO:0007669"/>
    <property type="project" value="UniProtKB-SubCell"/>
</dbReference>
<dbReference type="PANTHER" id="PTHR30570">
    <property type="entry name" value="PERIPLASMIC PHOSPHATE BINDING COMPONENT OF PHOSPHATE ABC TRANSPORTER"/>
    <property type="match status" value="1"/>
</dbReference>
<dbReference type="PANTHER" id="PTHR30570:SF1">
    <property type="entry name" value="PHOSPHATE-BINDING PROTEIN PSTS"/>
    <property type="match status" value="1"/>
</dbReference>
<dbReference type="CDD" id="cd13654">
    <property type="entry name" value="PBP2_phosphate_like_2"/>
    <property type="match status" value="1"/>
</dbReference>
<evidence type="ECO:0000256" key="4">
    <source>
        <dbReference type="ARBA" id="ARBA00011529"/>
    </source>
</evidence>
<proteinExistence type="inferred from homology"/>
<keyword evidence="7 10" id="KW-0732">Signal</keyword>
<feature type="chain" id="PRO_5027156208" description="Phosphate-binding protein" evidence="10">
    <location>
        <begin position="26"/>
        <end position="335"/>
    </location>
</feature>
<dbReference type="GO" id="GO:0006817">
    <property type="term" value="P:phosphate ion transport"/>
    <property type="evidence" value="ECO:0007669"/>
    <property type="project" value="UniProtKB-UniRule"/>
</dbReference>
<keyword evidence="5 10" id="KW-0813">Transport</keyword>
<feature type="compositionally biased region" description="Low complexity" evidence="11">
    <location>
        <begin position="44"/>
        <end position="54"/>
    </location>
</feature>
<comment type="caution">
    <text evidence="13">The sequence shown here is derived from an EMBL/GenBank/DDBJ whole genome shotgun (WGS) entry which is preliminary data.</text>
</comment>
<dbReference type="InterPro" id="IPR024370">
    <property type="entry name" value="PBP_domain"/>
</dbReference>
<dbReference type="Gene3D" id="3.40.190.10">
    <property type="entry name" value="Periplasmic binding protein-like II"/>
    <property type="match status" value="2"/>
</dbReference>
<dbReference type="SUPFAM" id="SSF53850">
    <property type="entry name" value="Periplasmic binding protein-like II"/>
    <property type="match status" value="1"/>
</dbReference>
<keyword evidence="9 10" id="KW-0449">Lipoprotein</keyword>
<dbReference type="Pfam" id="PF12849">
    <property type="entry name" value="PBP_like_2"/>
    <property type="match status" value="1"/>
</dbReference>
<dbReference type="NCBIfam" id="TIGR02136">
    <property type="entry name" value="ptsS_2"/>
    <property type="match status" value="1"/>
</dbReference>
<evidence type="ECO:0000256" key="9">
    <source>
        <dbReference type="ARBA" id="ARBA00023288"/>
    </source>
</evidence>
<comment type="similarity">
    <text evidence="3 10">Belongs to the PstS family.</text>
</comment>
<feature type="signal peptide" evidence="10">
    <location>
        <begin position="1"/>
        <end position="25"/>
    </location>
</feature>
<evidence type="ECO:0000256" key="11">
    <source>
        <dbReference type="SAM" id="MobiDB-lite"/>
    </source>
</evidence>
<dbReference type="InterPro" id="IPR011862">
    <property type="entry name" value="Phos-bd"/>
</dbReference>
<evidence type="ECO:0000256" key="5">
    <source>
        <dbReference type="ARBA" id="ARBA00022448"/>
    </source>
</evidence>
<keyword evidence="8 10" id="KW-0564">Palmitate</keyword>
<keyword evidence="10" id="KW-1003">Cell membrane</keyword>
<evidence type="ECO:0000313" key="13">
    <source>
        <dbReference type="EMBL" id="OTA42311.1"/>
    </source>
</evidence>
<gene>
    <name evidence="13" type="ORF">A6D92_00160</name>
</gene>
<evidence type="ECO:0000256" key="3">
    <source>
        <dbReference type="ARBA" id="ARBA00008725"/>
    </source>
</evidence>
<evidence type="ECO:0000259" key="12">
    <source>
        <dbReference type="Pfam" id="PF12849"/>
    </source>
</evidence>
<organism evidence="13 14">
    <name type="scientific">Symbiobacterium thermophilum</name>
    <dbReference type="NCBI Taxonomy" id="2734"/>
    <lineage>
        <taxon>Bacteria</taxon>
        <taxon>Bacillati</taxon>
        <taxon>Bacillota</taxon>
        <taxon>Clostridia</taxon>
        <taxon>Eubacteriales</taxon>
        <taxon>Symbiobacteriaceae</taxon>
        <taxon>Symbiobacterium</taxon>
    </lineage>
</organism>
<evidence type="ECO:0000313" key="14">
    <source>
        <dbReference type="Proteomes" id="UP000194267"/>
    </source>
</evidence>
<accession>A0A1Y2T772</accession>
<reference evidence="14" key="1">
    <citation type="submission" date="2016-04" db="EMBL/GenBank/DDBJ databases">
        <authorList>
            <person name="Antunes L.P."/>
            <person name="Martins L.F."/>
            <person name="Pereira R.V."/>
            <person name="Thomas A.M."/>
            <person name="Barbosa D."/>
            <person name="Nascimento L."/>
            <person name="Silva G.M."/>
            <person name="Condomitti G.W."/>
            <person name="Digiampietri L.A."/>
            <person name="Lombardi K.C."/>
            <person name="Ramos P.L."/>
            <person name="Quaggio R.B."/>
            <person name="Oliveira J.C."/>
            <person name="Pascon R.C."/>
            <person name="Cruz J.B."/>
            <person name="Silva A.M."/>
            <person name="Setubal J.C."/>
        </authorList>
    </citation>
    <scope>NUCLEOTIDE SEQUENCE [LARGE SCALE GENOMIC DNA]</scope>
</reference>